<protein>
    <submittedName>
        <fullName evidence="3">Uncharacterized protein</fullName>
    </submittedName>
</protein>
<evidence type="ECO:0000256" key="1">
    <source>
        <dbReference type="SAM" id="MobiDB-lite"/>
    </source>
</evidence>
<keyword evidence="2" id="KW-1133">Transmembrane helix</keyword>
<dbReference type="AlphaFoldDB" id="A0A652YSB5"/>
<keyword evidence="2" id="KW-0472">Membrane</keyword>
<feature type="transmembrane region" description="Helical" evidence="2">
    <location>
        <begin position="33"/>
        <end position="51"/>
    </location>
</feature>
<dbReference type="EMBL" id="VNIQ01000002">
    <property type="protein sequence ID" value="TYQ06001.1"/>
    <property type="molecule type" value="Genomic_DNA"/>
</dbReference>
<sequence length="104" mass="10921">MNALSAELVIGTTQLLAQSPSNPSGPEFGKSSPVGLVVVLALFIGVILLVVSMNRQLKKLPETFEPEHPEADQQLDEGTDRGAIATPETDAGDASAEKTPKHDS</sequence>
<gene>
    <name evidence="3" type="ORF">FNL38_102130</name>
</gene>
<keyword evidence="2" id="KW-0812">Transmembrane</keyword>
<feature type="compositionally biased region" description="Basic and acidic residues" evidence="1">
    <location>
        <begin position="61"/>
        <end position="71"/>
    </location>
</feature>
<feature type="compositionally biased region" description="Basic and acidic residues" evidence="1">
    <location>
        <begin position="95"/>
        <end position="104"/>
    </location>
</feature>
<feature type="region of interest" description="Disordered" evidence="1">
    <location>
        <begin position="61"/>
        <end position="104"/>
    </location>
</feature>
<evidence type="ECO:0000313" key="3">
    <source>
        <dbReference type="EMBL" id="TYQ06001.1"/>
    </source>
</evidence>
<reference evidence="3" key="1">
    <citation type="submission" date="2019-07" db="EMBL/GenBank/DDBJ databases">
        <title>Genomic Encyclopedia of Type Strains, Phase IV (KMG-IV): sequencing the most valuable type-strain genomes for metagenomic binning, comparative biology and taxonomic classification.</title>
        <authorList>
            <person name="Goeker M."/>
        </authorList>
    </citation>
    <scope>NUCLEOTIDE SEQUENCE</scope>
    <source>
        <strain evidence="3">DSM 44596</strain>
    </source>
</reference>
<comment type="caution">
    <text evidence="3">The sequence shown here is derived from an EMBL/GenBank/DDBJ whole genome shotgun (WGS) entry which is preliminary data.</text>
</comment>
<name>A0A652YSB5_NOCGL</name>
<proteinExistence type="predicted"/>
<accession>A0A652YSB5</accession>
<organism evidence="3">
    <name type="scientific">Nocardia globerula</name>
    <dbReference type="NCBI Taxonomy" id="1818"/>
    <lineage>
        <taxon>Bacteria</taxon>
        <taxon>Bacillati</taxon>
        <taxon>Actinomycetota</taxon>
        <taxon>Actinomycetes</taxon>
        <taxon>Mycobacteriales</taxon>
        <taxon>Nocardiaceae</taxon>
        <taxon>Nocardia</taxon>
    </lineage>
</organism>
<evidence type="ECO:0000256" key="2">
    <source>
        <dbReference type="SAM" id="Phobius"/>
    </source>
</evidence>